<proteinExistence type="predicted"/>
<keyword evidence="1" id="KW-0813">Transport</keyword>
<evidence type="ECO:0000313" key="5">
    <source>
        <dbReference type="EMBL" id="KRL06980.1"/>
    </source>
</evidence>
<dbReference type="InterPro" id="IPR003593">
    <property type="entry name" value="AAA+_ATPase"/>
</dbReference>
<dbReference type="PATRIC" id="fig|1423759.3.peg.341"/>
<accession>A0A0R1MM70</accession>
<dbReference type="CDD" id="cd03230">
    <property type="entry name" value="ABC_DR_subfamily_A"/>
    <property type="match status" value="1"/>
</dbReference>
<dbReference type="InterPro" id="IPR025302">
    <property type="entry name" value="DrrA1/2-like_C"/>
</dbReference>
<dbReference type="Gene3D" id="3.40.50.300">
    <property type="entry name" value="P-loop containing nucleotide triphosphate hydrolases"/>
    <property type="match status" value="1"/>
</dbReference>
<evidence type="ECO:0000256" key="2">
    <source>
        <dbReference type="ARBA" id="ARBA00022741"/>
    </source>
</evidence>
<organism evidence="5 6">
    <name type="scientific">Liquorilactobacillus hordei DSM 19519</name>
    <dbReference type="NCBI Taxonomy" id="1423759"/>
    <lineage>
        <taxon>Bacteria</taxon>
        <taxon>Bacillati</taxon>
        <taxon>Bacillota</taxon>
        <taxon>Bacilli</taxon>
        <taxon>Lactobacillales</taxon>
        <taxon>Lactobacillaceae</taxon>
        <taxon>Liquorilactobacillus</taxon>
    </lineage>
</organism>
<protein>
    <submittedName>
        <fullName evidence="5">ABC superfamily ATP binding cassette transporter, ABC protein</fullName>
    </submittedName>
</protein>
<dbReference type="PROSITE" id="PS50893">
    <property type="entry name" value="ABC_TRANSPORTER_2"/>
    <property type="match status" value="1"/>
</dbReference>
<feature type="domain" description="ABC transporter" evidence="4">
    <location>
        <begin position="6"/>
        <end position="228"/>
    </location>
</feature>
<dbReference type="STRING" id="1423759.FC92_GL000323"/>
<dbReference type="Proteomes" id="UP000051448">
    <property type="component" value="Unassembled WGS sequence"/>
</dbReference>
<dbReference type="SUPFAM" id="SSF52540">
    <property type="entry name" value="P-loop containing nucleoside triphosphate hydrolases"/>
    <property type="match status" value="1"/>
</dbReference>
<comment type="caution">
    <text evidence="5">The sequence shown here is derived from an EMBL/GenBank/DDBJ whole genome shotgun (WGS) entry which is preliminary data.</text>
</comment>
<dbReference type="PANTHER" id="PTHR42711">
    <property type="entry name" value="ABC TRANSPORTER ATP-BINDING PROTEIN"/>
    <property type="match status" value="1"/>
</dbReference>
<dbReference type="InterPro" id="IPR050763">
    <property type="entry name" value="ABC_transporter_ATP-binding"/>
</dbReference>
<sequence>MMEQIISIENLSFSYGKNEIIKGLNLSVNKGEIIGLIGENGAGKTTLLNILLGLLPSKKNVQVFGGHPGSLLAKQKIGSMLQGDLRLSNVRVEEFLEEVAMQYNNANPLESILIKLNLVPHRRKFLKELSGGLMRRVTFAQALLSNPDLLFLDEPTVGMDAQARHIFWESIEELREQGKTMIITSHYLEEIQQVASRLIVLQAGKFTFEGTLKELQALHKQTTISITSESEQHNFAELVGVVNVEESGSQVVIKSVDGDRTLKELLLKYPRVSNITVEHETLEKIFLQMTTDRGNSKND</sequence>
<evidence type="ECO:0000256" key="1">
    <source>
        <dbReference type="ARBA" id="ARBA00022448"/>
    </source>
</evidence>
<keyword evidence="2" id="KW-0547">Nucleotide-binding</keyword>
<dbReference type="AlphaFoldDB" id="A0A0R1MM70"/>
<dbReference type="SMART" id="SM00382">
    <property type="entry name" value="AAA"/>
    <property type="match status" value="1"/>
</dbReference>
<evidence type="ECO:0000313" key="6">
    <source>
        <dbReference type="Proteomes" id="UP000051448"/>
    </source>
</evidence>
<evidence type="ECO:0000256" key="3">
    <source>
        <dbReference type="ARBA" id="ARBA00022840"/>
    </source>
</evidence>
<keyword evidence="3" id="KW-0067">ATP-binding</keyword>
<dbReference type="GO" id="GO:0005524">
    <property type="term" value="F:ATP binding"/>
    <property type="evidence" value="ECO:0007669"/>
    <property type="project" value="UniProtKB-KW"/>
</dbReference>
<dbReference type="InterPro" id="IPR003439">
    <property type="entry name" value="ABC_transporter-like_ATP-bd"/>
</dbReference>
<dbReference type="EMBL" id="AZDX01000012">
    <property type="protein sequence ID" value="KRL06980.1"/>
    <property type="molecule type" value="Genomic_DNA"/>
</dbReference>
<gene>
    <name evidence="5" type="ORF">FC92_GL000323</name>
</gene>
<evidence type="ECO:0000259" key="4">
    <source>
        <dbReference type="PROSITE" id="PS50893"/>
    </source>
</evidence>
<dbReference type="InterPro" id="IPR027417">
    <property type="entry name" value="P-loop_NTPase"/>
</dbReference>
<dbReference type="PANTHER" id="PTHR42711:SF17">
    <property type="entry name" value="ABC TRANSPORTER ATP-BINDING PROTEIN"/>
    <property type="match status" value="1"/>
</dbReference>
<keyword evidence="6" id="KW-1185">Reference proteome</keyword>
<dbReference type="Pfam" id="PF00005">
    <property type="entry name" value="ABC_tran"/>
    <property type="match status" value="1"/>
</dbReference>
<dbReference type="GO" id="GO:0016887">
    <property type="term" value="F:ATP hydrolysis activity"/>
    <property type="evidence" value="ECO:0007669"/>
    <property type="project" value="InterPro"/>
</dbReference>
<name>A0A0R1MM70_9LACO</name>
<dbReference type="Pfam" id="PF13732">
    <property type="entry name" value="DrrA1-3_C"/>
    <property type="match status" value="1"/>
</dbReference>
<reference evidence="5 6" key="1">
    <citation type="journal article" date="2015" name="Genome Announc.">
        <title>Expanding the biotechnology potential of lactobacilli through comparative genomics of 213 strains and associated genera.</title>
        <authorList>
            <person name="Sun Z."/>
            <person name="Harris H.M."/>
            <person name="McCann A."/>
            <person name="Guo C."/>
            <person name="Argimon S."/>
            <person name="Zhang W."/>
            <person name="Yang X."/>
            <person name="Jeffery I.B."/>
            <person name="Cooney J.C."/>
            <person name="Kagawa T.F."/>
            <person name="Liu W."/>
            <person name="Song Y."/>
            <person name="Salvetti E."/>
            <person name="Wrobel A."/>
            <person name="Rasinkangas P."/>
            <person name="Parkhill J."/>
            <person name="Rea M.C."/>
            <person name="O'Sullivan O."/>
            <person name="Ritari J."/>
            <person name="Douillard F.P."/>
            <person name="Paul Ross R."/>
            <person name="Yang R."/>
            <person name="Briner A.E."/>
            <person name="Felis G.E."/>
            <person name="de Vos W.M."/>
            <person name="Barrangou R."/>
            <person name="Klaenhammer T.R."/>
            <person name="Caufield P.W."/>
            <person name="Cui Y."/>
            <person name="Zhang H."/>
            <person name="O'Toole P.W."/>
        </authorList>
    </citation>
    <scope>NUCLEOTIDE SEQUENCE [LARGE SCALE GENOMIC DNA]</scope>
    <source>
        <strain evidence="5 6">DSM 19519</strain>
    </source>
</reference>